<comment type="cofactor">
    <cofactor evidence="13">
        <name>[4Fe-4S] cluster</name>
        <dbReference type="ChEBI" id="CHEBI:49883"/>
    </cofactor>
    <text evidence="13">Binds 1 [4Fe-4S] cluster.</text>
</comment>
<feature type="region of interest" description="Disordered" evidence="14">
    <location>
        <begin position="1"/>
        <end position="36"/>
    </location>
</feature>
<dbReference type="GO" id="GO:0006298">
    <property type="term" value="P:mismatch repair"/>
    <property type="evidence" value="ECO:0007669"/>
    <property type="project" value="TreeGrafter"/>
</dbReference>
<evidence type="ECO:0000313" key="17">
    <source>
        <dbReference type="RefSeq" id="XP_026282667.1"/>
    </source>
</evidence>
<keyword evidence="10" id="KW-0411">Iron-sulfur</keyword>
<evidence type="ECO:0000256" key="9">
    <source>
        <dbReference type="ARBA" id="ARBA00023004"/>
    </source>
</evidence>
<keyword evidence="16" id="KW-1185">Reference proteome</keyword>
<dbReference type="SUPFAM" id="SSF55811">
    <property type="entry name" value="Nudix"/>
    <property type="match status" value="1"/>
</dbReference>
<evidence type="ECO:0000256" key="3">
    <source>
        <dbReference type="ARBA" id="ARBA00012045"/>
    </source>
</evidence>
<dbReference type="GO" id="GO:0046872">
    <property type="term" value="F:metal ion binding"/>
    <property type="evidence" value="ECO:0007669"/>
    <property type="project" value="UniProtKB-UniRule"/>
</dbReference>
<proteinExistence type="inferred from homology"/>
<keyword evidence="8" id="KW-0378">Hydrolase</keyword>
<organism evidence="16 17">
    <name type="scientific">Frankliniella occidentalis</name>
    <name type="common">Western flower thrips</name>
    <name type="synonym">Euthrips occidentalis</name>
    <dbReference type="NCBI Taxonomy" id="133901"/>
    <lineage>
        <taxon>Eukaryota</taxon>
        <taxon>Metazoa</taxon>
        <taxon>Ecdysozoa</taxon>
        <taxon>Arthropoda</taxon>
        <taxon>Hexapoda</taxon>
        <taxon>Insecta</taxon>
        <taxon>Pterygota</taxon>
        <taxon>Neoptera</taxon>
        <taxon>Paraneoptera</taxon>
        <taxon>Thysanoptera</taxon>
        <taxon>Terebrantia</taxon>
        <taxon>Thripoidea</taxon>
        <taxon>Thripidae</taxon>
        <taxon>Frankliniella</taxon>
    </lineage>
</organism>
<keyword evidence="12 13" id="KW-0326">Glycosidase</keyword>
<dbReference type="Pfam" id="PF10576">
    <property type="entry name" value="EndIII_4Fe-2S"/>
    <property type="match status" value="1"/>
</dbReference>
<dbReference type="GO" id="GO:0005634">
    <property type="term" value="C:nucleus"/>
    <property type="evidence" value="ECO:0007669"/>
    <property type="project" value="TreeGrafter"/>
</dbReference>
<comment type="catalytic activity">
    <reaction evidence="1 13">
        <text>Hydrolyzes free adenine bases from 7,8-dihydro-8-oxoguanine:adenine mismatched double-stranded DNA, leaving an apurinic site.</text>
        <dbReference type="EC" id="3.2.2.31"/>
    </reaction>
</comment>
<dbReference type="PANTHER" id="PTHR42944">
    <property type="entry name" value="ADENINE DNA GLYCOSYLASE"/>
    <property type="match status" value="1"/>
</dbReference>
<evidence type="ECO:0000256" key="5">
    <source>
        <dbReference type="ARBA" id="ARBA00022485"/>
    </source>
</evidence>
<dbReference type="GO" id="GO:0035485">
    <property type="term" value="F:adenine/guanine mispair binding"/>
    <property type="evidence" value="ECO:0007669"/>
    <property type="project" value="TreeGrafter"/>
</dbReference>
<comment type="function">
    <text evidence="13">Adenine glycosylase active on G-A mispairs.</text>
</comment>
<dbReference type="SMART" id="SM00478">
    <property type="entry name" value="ENDO3c"/>
    <property type="match status" value="1"/>
</dbReference>
<dbReference type="KEGG" id="foc:113209396"/>
<evidence type="ECO:0000259" key="15">
    <source>
        <dbReference type="SMART" id="SM00478"/>
    </source>
</evidence>
<sequence>MSTRAMKHAKGVKKGKGSKRPASSPDSSCSESKRTRKESLAYREVHSVHNFSVEEAKDFTSSLLKWYHKNKRDLPWRSLAGNLSSTDRAYSVLVSEVMLQQTQVATVIPYYTKWLARWPTFHHLAQASLNDVNEVWSGMGYYSRAKRLWEAAKKVDGELNNQVPLTSAELQNQLPGVGRYTAGAVASIAFGEKAAAVDGNVIRVLSRVRCIGADQTSKVVLDHIWKLSDQLVSPDEPGNYNQAMMDLGATICTPKKPSCSSCPLSHICRAQQRVQQANPLKELQIESKPSILDIEDASCLLCLKSTWNNSLGVMNFPQKSKKAPPRKEVTLVCVFHVESDNGYEYLVTKRPQGGLLAGLWEFPNLLFEGNREDDDKEEEKKQLEKTLLRKQWGASKSIRQPQYVADVPHIFSHIHQMYVVYSLKLDSKTDICCDKKELETEWMKSDGILTSAISTAMKKVFKTVSSSHETITSISKKVQHKSKKAIDKNTRKVSDFFQKVQK</sequence>
<evidence type="ECO:0000256" key="11">
    <source>
        <dbReference type="ARBA" id="ARBA00023204"/>
    </source>
</evidence>
<dbReference type="GO" id="GO:0034039">
    <property type="term" value="F:8-oxo-7,8-dihydroguanine DNA N-glycosylase activity"/>
    <property type="evidence" value="ECO:0007669"/>
    <property type="project" value="TreeGrafter"/>
</dbReference>
<dbReference type="GO" id="GO:0051539">
    <property type="term" value="F:4 iron, 4 sulfur cluster binding"/>
    <property type="evidence" value="ECO:0007669"/>
    <property type="project" value="UniProtKB-UniRule"/>
</dbReference>
<dbReference type="RefSeq" id="XP_026282667.1">
    <property type="nucleotide sequence ID" value="XM_026426882.2"/>
</dbReference>
<dbReference type="InterPro" id="IPR015797">
    <property type="entry name" value="NUDIX_hydrolase-like_dom_sf"/>
</dbReference>
<evidence type="ECO:0000256" key="1">
    <source>
        <dbReference type="ARBA" id="ARBA00000843"/>
    </source>
</evidence>
<dbReference type="SUPFAM" id="SSF48150">
    <property type="entry name" value="DNA-glycosylase"/>
    <property type="match status" value="1"/>
</dbReference>
<dbReference type="FunFam" id="1.10.340.30:FF:000002">
    <property type="entry name" value="Adenine DNA glycosylase"/>
    <property type="match status" value="1"/>
</dbReference>
<dbReference type="GO" id="GO:0000701">
    <property type="term" value="F:purine-specific mismatch base pair DNA N-glycosylase activity"/>
    <property type="evidence" value="ECO:0007669"/>
    <property type="project" value="UniProtKB-EC"/>
</dbReference>
<dbReference type="InterPro" id="IPR023170">
    <property type="entry name" value="HhH_base_excis_C"/>
</dbReference>
<evidence type="ECO:0000256" key="4">
    <source>
        <dbReference type="ARBA" id="ARBA00022023"/>
    </source>
</evidence>
<dbReference type="InterPro" id="IPR003651">
    <property type="entry name" value="Endonuclease3_FeS-loop_motif"/>
</dbReference>
<feature type="domain" description="HhH-GPD" evidence="15">
    <location>
        <begin position="98"/>
        <end position="250"/>
    </location>
</feature>
<evidence type="ECO:0000256" key="12">
    <source>
        <dbReference type="ARBA" id="ARBA00023295"/>
    </source>
</evidence>
<protein>
    <recommendedName>
        <fullName evidence="4 13">Adenine DNA glycosylase</fullName>
        <ecNumber evidence="3 13">3.2.2.31</ecNumber>
    </recommendedName>
</protein>
<evidence type="ECO:0000256" key="8">
    <source>
        <dbReference type="ARBA" id="ARBA00022801"/>
    </source>
</evidence>
<keyword evidence="6" id="KW-0479">Metal-binding</keyword>
<dbReference type="FunFam" id="1.10.1670.10:FF:000002">
    <property type="entry name" value="Adenine DNA glycosylase"/>
    <property type="match status" value="1"/>
</dbReference>
<dbReference type="CDD" id="cd03431">
    <property type="entry name" value="NUDIX_DNA_Glycosylase_C-MutY"/>
    <property type="match status" value="1"/>
</dbReference>
<evidence type="ECO:0000256" key="14">
    <source>
        <dbReference type="SAM" id="MobiDB-lite"/>
    </source>
</evidence>
<dbReference type="GO" id="GO:0006284">
    <property type="term" value="P:base-excision repair"/>
    <property type="evidence" value="ECO:0007669"/>
    <property type="project" value="UniProtKB-UniRule"/>
</dbReference>
<evidence type="ECO:0000256" key="6">
    <source>
        <dbReference type="ARBA" id="ARBA00022723"/>
    </source>
</evidence>
<dbReference type="PANTHER" id="PTHR42944:SF1">
    <property type="entry name" value="ADENINE DNA GLYCOSYLASE"/>
    <property type="match status" value="1"/>
</dbReference>
<dbReference type="GO" id="GO:0032357">
    <property type="term" value="F:oxidized purine DNA binding"/>
    <property type="evidence" value="ECO:0007669"/>
    <property type="project" value="TreeGrafter"/>
</dbReference>
<feature type="compositionally biased region" description="Low complexity" evidence="14">
    <location>
        <begin position="20"/>
        <end position="30"/>
    </location>
</feature>
<dbReference type="SMART" id="SM00525">
    <property type="entry name" value="FES"/>
    <property type="match status" value="1"/>
</dbReference>
<dbReference type="AlphaFoldDB" id="A0A6J1SP27"/>
<comment type="similarity">
    <text evidence="2 13">Belongs to the Nth/MutY family.</text>
</comment>
<dbReference type="Pfam" id="PF00730">
    <property type="entry name" value="HhH-GPD"/>
    <property type="match status" value="1"/>
</dbReference>
<dbReference type="Gene3D" id="1.10.340.30">
    <property type="entry name" value="Hypothetical protein, domain 2"/>
    <property type="match status" value="1"/>
</dbReference>
<evidence type="ECO:0000256" key="7">
    <source>
        <dbReference type="ARBA" id="ARBA00022763"/>
    </source>
</evidence>
<keyword evidence="5" id="KW-0004">4Fe-4S</keyword>
<keyword evidence="7 13" id="KW-0227">DNA damage</keyword>
<dbReference type="PROSITE" id="PS01155">
    <property type="entry name" value="ENDONUCLEASE_III_2"/>
    <property type="match status" value="1"/>
</dbReference>
<evidence type="ECO:0000313" key="16">
    <source>
        <dbReference type="Proteomes" id="UP000504606"/>
    </source>
</evidence>
<dbReference type="Proteomes" id="UP000504606">
    <property type="component" value="Unplaced"/>
</dbReference>
<dbReference type="Gene3D" id="1.10.1670.10">
    <property type="entry name" value="Helix-hairpin-Helix base-excision DNA repair enzymes (C-terminal)"/>
    <property type="match status" value="1"/>
</dbReference>
<reference evidence="17" key="1">
    <citation type="submission" date="2025-08" db="UniProtKB">
        <authorList>
            <consortium name="RefSeq"/>
        </authorList>
    </citation>
    <scope>IDENTIFICATION</scope>
    <source>
        <tissue evidence="17">Whole organism</tissue>
    </source>
</reference>
<dbReference type="InterPro" id="IPR003265">
    <property type="entry name" value="HhH-GPD_domain"/>
</dbReference>
<dbReference type="InterPro" id="IPR011257">
    <property type="entry name" value="DNA_glycosylase"/>
</dbReference>
<feature type="compositionally biased region" description="Basic residues" evidence="14">
    <location>
        <begin position="1"/>
        <end position="19"/>
    </location>
</feature>
<keyword evidence="9 13" id="KW-0408">Iron</keyword>
<evidence type="ECO:0000256" key="2">
    <source>
        <dbReference type="ARBA" id="ARBA00008343"/>
    </source>
</evidence>
<dbReference type="InterPro" id="IPR004036">
    <property type="entry name" value="Endonuclease-III-like_CS2"/>
</dbReference>
<keyword evidence="11" id="KW-0234">DNA repair</keyword>
<dbReference type="OrthoDB" id="8189068at2759"/>
<dbReference type="EC" id="3.2.2.31" evidence="3 13"/>
<accession>A0A6J1SP27</accession>
<evidence type="ECO:0000256" key="13">
    <source>
        <dbReference type="RuleBase" id="RU365096"/>
    </source>
</evidence>
<dbReference type="CDD" id="cd00056">
    <property type="entry name" value="ENDO3c"/>
    <property type="match status" value="1"/>
</dbReference>
<evidence type="ECO:0000256" key="10">
    <source>
        <dbReference type="ARBA" id="ARBA00023014"/>
    </source>
</evidence>
<dbReference type="InterPro" id="IPR029119">
    <property type="entry name" value="MutY_C"/>
</dbReference>
<gene>
    <name evidence="17" type="primary">LOC113209396</name>
</gene>
<dbReference type="InterPro" id="IPR044298">
    <property type="entry name" value="MIG/MutY"/>
</dbReference>
<dbReference type="GeneID" id="113209396"/>
<dbReference type="Pfam" id="PF14815">
    <property type="entry name" value="NUDIX_4"/>
    <property type="match status" value="1"/>
</dbReference>
<name>A0A6J1SP27_FRAOC</name>
<dbReference type="Gene3D" id="3.90.79.10">
    <property type="entry name" value="Nucleoside Triphosphate Pyrophosphohydrolase"/>
    <property type="match status" value="1"/>
</dbReference>